<keyword evidence="4 9" id="KW-0547">Nucleotide-binding</keyword>
<dbReference type="PANTHER" id="PTHR47117">
    <property type="entry name" value="STAR-RELATED LIPID TRANSFER PROTEIN 9"/>
    <property type="match status" value="1"/>
</dbReference>
<dbReference type="InterPro" id="IPR001752">
    <property type="entry name" value="Kinesin_motor_dom"/>
</dbReference>
<keyword evidence="6 10" id="KW-0175">Coiled coil</keyword>
<dbReference type="Gene3D" id="2.60.200.20">
    <property type="match status" value="1"/>
</dbReference>
<feature type="compositionally biased region" description="Low complexity" evidence="11">
    <location>
        <begin position="106"/>
        <end position="124"/>
    </location>
</feature>
<evidence type="ECO:0000259" key="12">
    <source>
        <dbReference type="PROSITE" id="PS50006"/>
    </source>
</evidence>
<dbReference type="InterPro" id="IPR008984">
    <property type="entry name" value="SMAD_FHA_dom_sf"/>
</dbReference>
<dbReference type="InterPro" id="IPR056523">
    <property type="entry name" value="4HB_KIF14"/>
</dbReference>
<protein>
    <submittedName>
        <fullName evidence="14">Kinesin-like protein KIF14</fullName>
    </submittedName>
</protein>
<evidence type="ECO:0000256" key="4">
    <source>
        <dbReference type="ARBA" id="ARBA00022741"/>
    </source>
</evidence>
<feature type="region of interest" description="Disordered" evidence="11">
    <location>
        <begin position="1582"/>
        <end position="1627"/>
    </location>
</feature>
<evidence type="ECO:0000256" key="6">
    <source>
        <dbReference type="ARBA" id="ARBA00023054"/>
    </source>
</evidence>
<dbReference type="Gene3D" id="3.40.850.10">
    <property type="entry name" value="Kinesin motor domain"/>
    <property type="match status" value="1"/>
</dbReference>
<evidence type="ECO:0000256" key="2">
    <source>
        <dbReference type="ARBA" id="ARBA00022490"/>
    </source>
</evidence>
<keyword evidence="3" id="KW-0493">Microtubule</keyword>
<accession>A0AAD8AT10</accession>
<dbReference type="GO" id="GO:0005524">
    <property type="term" value="F:ATP binding"/>
    <property type="evidence" value="ECO:0007669"/>
    <property type="project" value="UniProtKB-UniRule"/>
</dbReference>
<keyword evidence="5 9" id="KW-0067">ATP-binding</keyword>
<dbReference type="InterPro" id="IPR019821">
    <property type="entry name" value="Kinesin_motor_CS"/>
</dbReference>
<dbReference type="GO" id="GO:0008017">
    <property type="term" value="F:microtubule binding"/>
    <property type="evidence" value="ECO:0007669"/>
    <property type="project" value="InterPro"/>
</dbReference>
<dbReference type="Pfam" id="PF00225">
    <property type="entry name" value="Kinesin"/>
    <property type="match status" value="1"/>
</dbReference>
<dbReference type="GO" id="GO:0003777">
    <property type="term" value="F:microtubule motor activity"/>
    <property type="evidence" value="ECO:0007669"/>
    <property type="project" value="InterPro"/>
</dbReference>
<feature type="coiled-coil region" evidence="10">
    <location>
        <begin position="979"/>
        <end position="1049"/>
    </location>
</feature>
<keyword evidence="15" id="KW-1185">Reference proteome</keyword>
<reference evidence="14" key="1">
    <citation type="journal article" date="2023" name="PLoS Negl. Trop. Dis.">
        <title>A genome sequence for Biomphalaria pfeifferi, the major vector snail for the human-infecting parasite Schistosoma mansoni.</title>
        <authorList>
            <person name="Bu L."/>
            <person name="Lu L."/>
            <person name="Laidemitt M.R."/>
            <person name="Zhang S.M."/>
            <person name="Mutuku M."/>
            <person name="Mkoji G."/>
            <person name="Steinauer M."/>
            <person name="Loker E.S."/>
        </authorList>
    </citation>
    <scope>NUCLEOTIDE SEQUENCE</scope>
    <source>
        <strain evidence="14">KasaAsao</strain>
    </source>
</reference>
<dbReference type="FunFam" id="3.40.850.10:FF:000042">
    <property type="entry name" value="Kinesin family member 14"/>
    <property type="match status" value="1"/>
</dbReference>
<dbReference type="SUPFAM" id="SSF49879">
    <property type="entry name" value="SMAD/FHA domain"/>
    <property type="match status" value="1"/>
</dbReference>
<evidence type="ECO:0000259" key="13">
    <source>
        <dbReference type="PROSITE" id="PS50067"/>
    </source>
</evidence>
<keyword evidence="2" id="KW-0963">Cytoplasm</keyword>
<dbReference type="SMART" id="SM00129">
    <property type="entry name" value="KISc"/>
    <property type="match status" value="1"/>
</dbReference>
<dbReference type="InterPro" id="IPR027417">
    <property type="entry name" value="P-loop_NTPase"/>
</dbReference>
<proteinExistence type="inferred from homology"/>
<feature type="domain" description="FHA" evidence="12">
    <location>
        <begin position="861"/>
        <end position="912"/>
    </location>
</feature>
<comment type="subcellular location">
    <subcellularLocation>
        <location evidence="1">Cytoplasm</location>
        <location evidence="1">Cytoskeleton</location>
    </subcellularLocation>
</comment>
<dbReference type="PANTHER" id="PTHR47117:SF5">
    <property type="entry name" value="KINESIN-LIKE PROTEIN KIF14"/>
    <property type="match status" value="1"/>
</dbReference>
<feature type="region of interest" description="Disordered" evidence="11">
    <location>
        <begin position="78"/>
        <end position="322"/>
    </location>
</feature>
<feature type="compositionally biased region" description="Basic and acidic residues" evidence="11">
    <location>
        <begin position="89"/>
        <end position="103"/>
    </location>
</feature>
<evidence type="ECO:0000256" key="11">
    <source>
        <dbReference type="SAM" id="MobiDB-lite"/>
    </source>
</evidence>
<evidence type="ECO:0000313" key="14">
    <source>
        <dbReference type="EMBL" id="KAK0041906.1"/>
    </source>
</evidence>
<dbReference type="PRINTS" id="PR00380">
    <property type="entry name" value="KINESINHEAVY"/>
</dbReference>
<dbReference type="InterPro" id="IPR000253">
    <property type="entry name" value="FHA_dom"/>
</dbReference>
<evidence type="ECO:0000256" key="8">
    <source>
        <dbReference type="ARBA" id="ARBA00023212"/>
    </source>
</evidence>
<dbReference type="SUPFAM" id="SSF52540">
    <property type="entry name" value="P-loop containing nucleoside triphosphate hydrolases"/>
    <property type="match status" value="1"/>
</dbReference>
<evidence type="ECO:0000256" key="9">
    <source>
        <dbReference type="PROSITE-ProRule" id="PRU00283"/>
    </source>
</evidence>
<dbReference type="CDD" id="cd22707">
    <property type="entry name" value="FHA_KIF14"/>
    <property type="match status" value="1"/>
</dbReference>
<feature type="coiled-coil region" evidence="10">
    <location>
        <begin position="760"/>
        <end position="814"/>
    </location>
</feature>
<evidence type="ECO:0000256" key="3">
    <source>
        <dbReference type="ARBA" id="ARBA00022701"/>
    </source>
</evidence>
<dbReference type="EMBL" id="JASAOG010000256">
    <property type="protein sequence ID" value="KAK0041906.1"/>
    <property type="molecule type" value="Genomic_DNA"/>
</dbReference>
<feature type="binding site" evidence="9">
    <location>
        <begin position="480"/>
        <end position="487"/>
    </location>
    <ligand>
        <name>ATP</name>
        <dbReference type="ChEBI" id="CHEBI:30616"/>
    </ligand>
</feature>
<dbReference type="Pfam" id="PF23313">
    <property type="entry name" value="4HB_KIF14"/>
    <property type="match status" value="1"/>
</dbReference>
<sequence length="1703" mass="188544">MAFVSPRKVLRAKQAPQISQPENPQFKSVTFSDETIETSIGGTQRIGKIKKDLLLHFDVSSCLSGASKSASQSCDTATASKAENVSVGKENKESVSDASKTKACDTAVSTSASSTLSSKSNTETFQSPSTRIKPTIGKSRVKEKSSDKLNTTVEKKEGTNNANLKANRNSKDFLGSNDKLSDHKMDGTTCSTTPRVKRNSTDFLGSNDNLSDHKMDGTTCSTTPRVKRNSRDFLGSNDNLTPGNRKNDGTGNKFLKVDRNSKDFLGSNDNLSSKKSDGMTTSNRTPRVQRNSKDFLGSNDNLSEKIEDSSSDSSLSSKDNPRKTMDHIESIALTPFQAPHGKNARRHTLESKLFSTPDCFHDVSFDRAKLFSTLNQEDQVQSLADGEDSCSVVVAVRVRPFCERELRDSNCRCAVKMQGNETTVVSDTGATHRFVYDFSFWSHDQSSGDYCDQEAVYARLAQPLLGKAFEGYNTCLFAYGQTGSGKSYSILGSPTDVGIIPRFCSDLFSRADMLTTKKKVKVKVEISFFEIYQEKIHDLLASNEEKGAKKVTLDVREHPVLGPYVEGLSTYVVNSFEEVKNLITKGGNNRFTAATEMNLHSSRSHSVFTIVLSQTKIGITGGQEHELCVNSKINLVDLAGSERQSTANTSGERLREGASINKSLLTLGKVIYLLCERSQQGNKKGKRNKKDKMYIPYRDSLLTWLLKESLGGNSKTAMIATISPSNQHLEETLSTLRYAQQARSIVNVVRINEVPKDKLIRQLLNEIEQLRAQQKGTTNEDALAASTAEIARLKQEMEELRRSLKERLLDAEIKKAEELKSSAEKSGLTFKVDNTLPNLVNLSKAPQISEMLLYVLKEGETRVGRNIDNSDLDIKLMGDLIADNHCVITNKKDIVEITPIDDAPTYINGNLLSQTTVLHHGDRVILGEDHYFRFNHLMEVQKTLDKEGSNSDIKDYDFAKEELHKVQTARVQELLDVEGEKSRQELQQLKKSYENKLRNLETALAAEKERFREAQGTIKKLKEANVESNNEAQATISHLKHNLLMLEKKAQEGISHEKLEQSHSEHAWSRWEGLLVANINEKRKRLEYVRRKKLEASMPDTLVNMQKSILGSPGSKRDLCGKTLLVREANKISQQMQANMEFYGDYLQTDNPNSQVRAVNINNLTHALLTWSKFEEKLAALRECFQASCSFCHGDNSIDNEVFNDPDDVWEKVPCPTISSNSLSKFTNVNELPKTPVFGLRTGITPYSPRSTDEIELTLVKTLKYLLSSSNSDITATEESPVDKVLIICQRMKQNIELITQSIKISKKAKKGMGAEWSQPMSVIVVDVHTLTLLTSQWYSDHSGTKSSLVKDLLDQAADWVSDLRRHSTSLLQACEGQLASLTTESGHKLTATLLSLCEICGGLALATQTNVQRIGPSQLEHDRNKLSSDVVKSFVSGCNRLATHVFESGLTSLEQLEHKCDDIARAENSDQKACEMSRRLKHVLSCIQALVLKTLKQGLAQEALHGDQKSPQFYEAVYARLQKIVSSVLAVVKSSKALLMAAESVLHGSGQDSQSLQKCMEKLLHHCQQLMPALSLTYTQTSTLSGPREQPSGSVSSTSSSSWSSVSSTSDMSQSSSSSASSPSTEVTTTLSDLTEVSFLSESQLSFLDSAVQEVAMASSLFSEYLADTWGSRTVSKLSIPDLKSSTKQNATKRIFTTISEN</sequence>
<evidence type="ECO:0000313" key="15">
    <source>
        <dbReference type="Proteomes" id="UP001233172"/>
    </source>
</evidence>
<feature type="compositionally biased region" description="Polar residues" evidence="11">
    <location>
        <begin position="278"/>
        <end position="289"/>
    </location>
</feature>
<keyword evidence="8" id="KW-0206">Cytoskeleton</keyword>
<feature type="compositionally biased region" description="Polar residues" evidence="11">
    <location>
        <begin position="16"/>
        <end position="26"/>
    </location>
</feature>
<dbReference type="GO" id="GO:0005874">
    <property type="term" value="C:microtubule"/>
    <property type="evidence" value="ECO:0007669"/>
    <property type="project" value="UniProtKB-KW"/>
</dbReference>
<evidence type="ECO:0000256" key="10">
    <source>
        <dbReference type="SAM" id="Coils"/>
    </source>
</evidence>
<dbReference type="GO" id="GO:0007018">
    <property type="term" value="P:microtubule-based movement"/>
    <property type="evidence" value="ECO:0007669"/>
    <property type="project" value="InterPro"/>
</dbReference>
<gene>
    <name evidence="14" type="ORF">Bpfe_028626</name>
</gene>
<dbReference type="PROSITE" id="PS00411">
    <property type="entry name" value="KINESIN_MOTOR_1"/>
    <property type="match status" value="1"/>
</dbReference>
<comment type="caution">
    <text evidence="14">The sequence shown here is derived from an EMBL/GenBank/DDBJ whole genome shotgun (WGS) entry which is preliminary data.</text>
</comment>
<evidence type="ECO:0000256" key="1">
    <source>
        <dbReference type="ARBA" id="ARBA00004245"/>
    </source>
</evidence>
<dbReference type="Pfam" id="PF00498">
    <property type="entry name" value="FHA"/>
    <property type="match status" value="1"/>
</dbReference>
<feature type="domain" description="Kinesin motor" evidence="13">
    <location>
        <begin position="391"/>
        <end position="745"/>
    </location>
</feature>
<keyword evidence="7 9" id="KW-0505">Motor protein</keyword>
<evidence type="ECO:0000256" key="7">
    <source>
        <dbReference type="ARBA" id="ARBA00023175"/>
    </source>
</evidence>
<organism evidence="14 15">
    <name type="scientific">Biomphalaria pfeifferi</name>
    <name type="common">Bloodfluke planorb</name>
    <name type="synonym">Freshwater snail</name>
    <dbReference type="NCBI Taxonomy" id="112525"/>
    <lineage>
        <taxon>Eukaryota</taxon>
        <taxon>Metazoa</taxon>
        <taxon>Spiralia</taxon>
        <taxon>Lophotrochozoa</taxon>
        <taxon>Mollusca</taxon>
        <taxon>Gastropoda</taxon>
        <taxon>Heterobranchia</taxon>
        <taxon>Euthyneura</taxon>
        <taxon>Panpulmonata</taxon>
        <taxon>Hygrophila</taxon>
        <taxon>Lymnaeoidea</taxon>
        <taxon>Planorbidae</taxon>
        <taxon>Biomphalaria</taxon>
    </lineage>
</organism>
<reference evidence="14" key="2">
    <citation type="submission" date="2023-04" db="EMBL/GenBank/DDBJ databases">
        <authorList>
            <person name="Bu L."/>
            <person name="Lu L."/>
            <person name="Laidemitt M.R."/>
            <person name="Zhang S.M."/>
            <person name="Mutuku M."/>
            <person name="Mkoji G."/>
            <person name="Steinauer M."/>
            <person name="Loker E.S."/>
        </authorList>
    </citation>
    <scope>NUCLEOTIDE SEQUENCE</scope>
    <source>
        <strain evidence="14">KasaAsao</strain>
        <tissue evidence="14">Whole Snail</tissue>
    </source>
</reference>
<evidence type="ECO:0000256" key="5">
    <source>
        <dbReference type="ARBA" id="ARBA00022840"/>
    </source>
</evidence>
<feature type="compositionally biased region" description="Basic and acidic residues" evidence="11">
    <location>
        <begin position="140"/>
        <end position="158"/>
    </location>
</feature>
<feature type="compositionally biased region" description="Low complexity" evidence="11">
    <location>
        <begin position="1593"/>
        <end position="1627"/>
    </location>
</feature>
<dbReference type="InterPro" id="IPR036961">
    <property type="entry name" value="Kinesin_motor_dom_sf"/>
</dbReference>
<dbReference type="Proteomes" id="UP001233172">
    <property type="component" value="Unassembled WGS sequence"/>
</dbReference>
<comment type="similarity">
    <text evidence="9">Belongs to the TRAFAC class myosin-kinesin ATPase superfamily. Kinesin family.</text>
</comment>
<feature type="region of interest" description="Disordered" evidence="11">
    <location>
        <begin position="1"/>
        <end position="26"/>
    </location>
</feature>
<dbReference type="PROSITE" id="PS50006">
    <property type="entry name" value="FHA_DOMAIN"/>
    <property type="match status" value="1"/>
</dbReference>
<dbReference type="SMART" id="SM00240">
    <property type="entry name" value="FHA"/>
    <property type="match status" value="1"/>
</dbReference>
<dbReference type="PROSITE" id="PS50067">
    <property type="entry name" value="KINESIN_MOTOR_2"/>
    <property type="match status" value="1"/>
</dbReference>
<name>A0AAD8AT10_BIOPF</name>